<evidence type="ECO:0000313" key="1">
    <source>
        <dbReference type="EMBL" id="OON18209.1"/>
    </source>
</evidence>
<dbReference type="AlphaFoldDB" id="A0A1S8WUJ8"/>
<keyword evidence="2" id="KW-1185">Reference proteome</keyword>
<proteinExistence type="predicted"/>
<gene>
    <name evidence="1" type="ORF">X801_05942</name>
</gene>
<protein>
    <submittedName>
        <fullName evidence="1">Uncharacterized protein</fullName>
    </submittedName>
</protein>
<organism evidence="1 2">
    <name type="scientific">Opisthorchis viverrini</name>
    <name type="common">Southeast Asian liver fluke</name>
    <dbReference type="NCBI Taxonomy" id="6198"/>
    <lineage>
        <taxon>Eukaryota</taxon>
        <taxon>Metazoa</taxon>
        <taxon>Spiralia</taxon>
        <taxon>Lophotrochozoa</taxon>
        <taxon>Platyhelminthes</taxon>
        <taxon>Trematoda</taxon>
        <taxon>Digenea</taxon>
        <taxon>Opisthorchiida</taxon>
        <taxon>Opisthorchiata</taxon>
        <taxon>Opisthorchiidae</taxon>
        <taxon>Opisthorchis</taxon>
    </lineage>
</organism>
<evidence type="ECO:0000313" key="2">
    <source>
        <dbReference type="Proteomes" id="UP000243686"/>
    </source>
</evidence>
<dbReference type="Proteomes" id="UP000243686">
    <property type="component" value="Unassembled WGS sequence"/>
</dbReference>
<dbReference type="EMBL" id="KV894422">
    <property type="protein sequence ID" value="OON18209.1"/>
    <property type="molecule type" value="Genomic_DNA"/>
</dbReference>
<accession>A0A1S8WUJ8</accession>
<name>A0A1S8WUJ8_OPIVI</name>
<reference evidence="1 2" key="1">
    <citation type="submission" date="2015-03" db="EMBL/GenBank/DDBJ databases">
        <title>Draft genome of the nematode, Opisthorchis viverrini.</title>
        <authorList>
            <person name="Mitreva M."/>
        </authorList>
    </citation>
    <scope>NUCLEOTIDE SEQUENCE [LARGE SCALE GENOMIC DNA]</scope>
    <source>
        <strain evidence="1">Khon Kaen</strain>
    </source>
</reference>
<sequence length="84" mass="9323">MSCGVNEEGSMEAVGLSQPGDHNMSILKTYTELKCFRSPYFEVIDIELKFEPCSKSAVFTIQHVGDHNHKDRNLSVATGFTANI</sequence>